<dbReference type="Gene3D" id="3.30.70.370">
    <property type="match status" value="1"/>
</dbReference>
<name>X0RYM9_9ZZZZ</name>
<evidence type="ECO:0000313" key="1">
    <source>
        <dbReference type="EMBL" id="GAF68081.1"/>
    </source>
</evidence>
<accession>X0RYM9</accession>
<gene>
    <name evidence="1" type="ORF">S01H1_16914</name>
</gene>
<sequence length="246" mass="27537">VAYAKSSYGVDLTLEQAKAFRLRLINNVYPELGAVLRDTQVQDIVSNLHTTKTRVMQAFAQREQRLHAGRIVAGCTETPEGASYQEDLIAHVWRCLEQLSENPALHREIKSQQPSTLLMRRIFFGSAVTLSGRLRGHVGFSQKANTPFQGLAADGNKLALFRLLRAGFQVCGFIHDEMLILVPDGTDYQAAADQVQQILASAMQELCPDIPIGTEYLLADRWYKDVDQQPRDGQHKIIPFTKTLPC</sequence>
<dbReference type="AlphaFoldDB" id="X0RYM9"/>
<organism evidence="1">
    <name type="scientific">marine sediment metagenome</name>
    <dbReference type="NCBI Taxonomy" id="412755"/>
    <lineage>
        <taxon>unclassified sequences</taxon>
        <taxon>metagenomes</taxon>
        <taxon>ecological metagenomes</taxon>
    </lineage>
</organism>
<protein>
    <recommendedName>
        <fullName evidence="2">DNA-directed DNA polymerase family A palm domain-containing protein</fullName>
    </recommendedName>
</protein>
<dbReference type="InterPro" id="IPR043502">
    <property type="entry name" value="DNA/RNA_pol_sf"/>
</dbReference>
<feature type="non-terminal residue" evidence="1">
    <location>
        <position position="1"/>
    </location>
</feature>
<dbReference type="SUPFAM" id="SSF56672">
    <property type="entry name" value="DNA/RNA polymerases"/>
    <property type="match status" value="1"/>
</dbReference>
<dbReference type="EMBL" id="BARS01008931">
    <property type="protein sequence ID" value="GAF68081.1"/>
    <property type="molecule type" value="Genomic_DNA"/>
</dbReference>
<reference evidence="1" key="1">
    <citation type="journal article" date="2014" name="Front. Microbiol.">
        <title>High frequency of phylogenetically diverse reductive dehalogenase-homologous genes in deep subseafloor sedimentary metagenomes.</title>
        <authorList>
            <person name="Kawai M."/>
            <person name="Futagami T."/>
            <person name="Toyoda A."/>
            <person name="Takaki Y."/>
            <person name="Nishi S."/>
            <person name="Hori S."/>
            <person name="Arai W."/>
            <person name="Tsubouchi T."/>
            <person name="Morono Y."/>
            <person name="Uchiyama I."/>
            <person name="Ito T."/>
            <person name="Fujiyama A."/>
            <person name="Inagaki F."/>
            <person name="Takami H."/>
        </authorList>
    </citation>
    <scope>NUCLEOTIDE SEQUENCE</scope>
    <source>
        <strain evidence="1">Expedition CK06-06</strain>
    </source>
</reference>
<dbReference type="Gene3D" id="1.10.150.20">
    <property type="entry name" value="5' to 3' exonuclease, C-terminal subdomain"/>
    <property type="match status" value="1"/>
</dbReference>
<comment type="caution">
    <text evidence="1">The sequence shown here is derived from an EMBL/GenBank/DDBJ whole genome shotgun (WGS) entry which is preliminary data.</text>
</comment>
<evidence type="ECO:0008006" key="2">
    <source>
        <dbReference type="Google" id="ProtNLM"/>
    </source>
</evidence>
<proteinExistence type="predicted"/>